<keyword evidence="5" id="KW-1185">Reference proteome</keyword>
<dbReference type="InterPro" id="IPR013783">
    <property type="entry name" value="Ig-like_fold"/>
</dbReference>
<dbReference type="GO" id="GO:0000272">
    <property type="term" value="P:polysaccharide catabolic process"/>
    <property type="evidence" value="ECO:0007669"/>
    <property type="project" value="UniProtKB-KW"/>
</dbReference>
<accession>A0A3N0C456</accession>
<dbReference type="Gene3D" id="2.60.40.2700">
    <property type="match status" value="7"/>
</dbReference>
<evidence type="ECO:0000256" key="1">
    <source>
        <dbReference type="ARBA" id="ARBA00023295"/>
    </source>
</evidence>
<name>A0A3N0C456_9MICC</name>
<keyword evidence="2" id="KW-0624">Polysaccharide degradation</keyword>
<dbReference type="OrthoDB" id="614750at2"/>
<dbReference type="AlphaFoldDB" id="A0A3N0C456"/>
<evidence type="ECO:0000313" key="4">
    <source>
        <dbReference type="EMBL" id="RNL57263.1"/>
    </source>
</evidence>
<proteinExistence type="predicted"/>
<keyword evidence="1" id="KW-0326">Glycosidase</keyword>
<dbReference type="SUPFAM" id="SSF49265">
    <property type="entry name" value="Fibronectin type III"/>
    <property type="match status" value="1"/>
</dbReference>
<evidence type="ECO:0000256" key="2">
    <source>
        <dbReference type="ARBA" id="ARBA00023326"/>
    </source>
</evidence>
<dbReference type="GO" id="GO:0016798">
    <property type="term" value="F:hydrolase activity, acting on glycosyl bonds"/>
    <property type="evidence" value="ECO:0007669"/>
    <property type="project" value="UniProtKB-KW"/>
</dbReference>
<dbReference type="InterPro" id="IPR003961">
    <property type="entry name" value="FN3_dom"/>
</dbReference>
<dbReference type="CDD" id="cd00063">
    <property type="entry name" value="FN3"/>
    <property type="match status" value="1"/>
</dbReference>
<evidence type="ECO:0000256" key="3">
    <source>
        <dbReference type="SAM" id="MobiDB-lite"/>
    </source>
</evidence>
<sequence length="947" mass="98320">MSHESIDVVDGPVRVTVRVELEDRGSGVATGSPWLDPSSEAGSDLDPIPGQKMALVSGDRFKGIYETTFTFPEHIRNGGWLFMQRIVDTAGNKYQPSQPDAFDSIGLYPNVLSLEDKTAPTVTSTLKNKIVDITDGPAKATITVNAQDPEVGIPADATVEIGDLFSGTAFRNSSIQPNLGIFVGNFEYPRYSPSSDSRGTKTYWIHELADANGNSTGRSYGGTYTVATRPLRGKRPDLRSSEGTLTAIWAAHYDMLGVLEYEAEVSGSGVVRTIRTATTEASLNDLSAGTYTARVRARNQLGWGEWTTPSDPLVHTLVTLSGSTPVISGVPTVGRTLTATTGTWTADSTFTYQWLADGIAVSGAAGSTLVLGPEHAGKAMAVQITGSRPGYTTMSKKSAATAAVSVGSFSSTPAPKITGTVTVGSTLTANPGPWSPTPATLKFQWYRDGVAISGATTATRTLTATDVGATLTVKVTGAKPGYTTVATTSTPTAAVAKATLVTAVPTITGLAKVGSLLTANPGTWSPVPGALRYQWYRSGMPITGAIAATRMVTANDAGSTLTVRVIGSRPGYTTAVMSSAPTAPVAKASLVTAVPTITGTAKVGSSLTANPGTWSPASVTLKYQWYRSGVAIIGANTATRVLALNDAGATLTVKVTGTRPGYTTASVISAPTAGVPADSLATAAPTITGTAQVGSTLTALTGLWGPAPVTLTYQWYAGGVFVPGANLSTYRPTAAYVGKTVAVTVTGTKAGYFAATKTSAATAAVAKGSLVAVIPTITGYARVGSTLTANPGTWEPAHATITYQWYRSGVAIVGANMATYKPTATDLTKILTVKVTGSQAGYVSRSKTSTATAPVTMGLVGSDPFILGGSAFFSTLTVYPGAWSPAPVTLRYQWYRDGVPVIGATAATFEPDWDDLWYERLITVRVSASKTGYTTVKKTSLPYRTWI</sequence>
<organism evidence="4 5">
    <name type="scientific">Arthrobacter oryzae</name>
    <dbReference type="NCBI Taxonomy" id="409290"/>
    <lineage>
        <taxon>Bacteria</taxon>
        <taxon>Bacillati</taxon>
        <taxon>Actinomycetota</taxon>
        <taxon>Actinomycetes</taxon>
        <taxon>Micrococcales</taxon>
        <taxon>Micrococcaceae</taxon>
        <taxon>Arthrobacter</taxon>
    </lineage>
</organism>
<dbReference type="InterPro" id="IPR036116">
    <property type="entry name" value="FN3_sf"/>
</dbReference>
<dbReference type="EMBL" id="RBED01000078">
    <property type="protein sequence ID" value="RNL57263.1"/>
    <property type="molecule type" value="Genomic_DNA"/>
</dbReference>
<gene>
    <name evidence="4" type="ORF">D7003_07360</name>
</gene>
<dbReference type="Gene3D" id="2.60.40.10">
    <property type="entry name" value="Immunoglobulins"/>
    <property type="match status" value="1"/>
</dbReference>
<feature type="region of interest" description="Disordered" evidence="3">
    <location>
        <begin position="24"/>
        <end position="47"/>
    </location>
</feature>
<evidence type="ECO:0000313" key="5">
    <source>
        <dbReference type="Proteomes" id="UP000273807"/>
    </source>
</evidence>
<evidence type="ECO:0008006" key="6">
    <source>
        <dbReference type="Google" id="ProtNLM"/>
    </source>
</evidence>
<keyword evidence="2" id="KW-0119">Carbohydrate metabolism</keyword>
<reference evidence="4 5" key="1">
    <citation type="submission" date="2018-10" db="EMBL/GenBank/DDBJ databases">
        <title>Genome sequencing of Arthrobacter oryzae TNB02.</title>
        <authorList>
            <person name="Cho Y.-J."/>
            <person name="Cho A."/>
            <person name="Kim O.-S."/>
        </authorList>
    </citation>
    <scope>NUCLEOTIDE SEQUENCE [LARGE SCALE GENOMIC DNA]</scope>
    <source>
        <strain evidence="4 5">TNB02</strain>
    </source>
</reference>
<comment type="caution">
    <text evidence="4">The sequence shown here is derived from an EMBL/GenBank/DDBJ whole genome shotgun (WGS) entry which is preliminary data.</text>
</comment>
<keyword evidence="1" id="KW-0378">Hydrolase</keyword>
<protein>
    <recommendedName>
        <fullName evidence="6">Fibronectin type-III domain-containing protein</fullName>
    </recommendedName>
</protein>
<dbReference type="Proteomes" id="UP000273807">
    <property type="component" value="Unassembled WGS sequence"/>
</dbReference>